<accession>A0A926WHE3</accession>
<gene>
    <name evidence="1" type="ORF">H6G06_08525</name>
</gene>
<dbReference type="Pfam" id="PF11209">
    <property type="entry name" value="LmeA"/>
    <property type="match status" value="1"/>
</dbReference>
<reference evidence="2" key="1">
    <citation type="journal article" date="2020" name="ISME J.">
        <title>Comparative genomics reveals insights into cyanobacterial evolution and habitat adaptation.</title>
        <authorList>
            <person name="Chen M.Y."/>
            <person name="Teng W.K."/>
            <person name="Zhao L."/>
            <person name="Hu C.X."/>
            <person name="Zhou Y.K."/>
            <person name="Han B.P."/>
            <person name="Song L.R."/>
            <person name="Shu W.S."/>
        </authorList>
    </citation>
    <scope>NUCLEOTIDE SEQUENCE [LARGE SCALE GENOMIC DNA]</scope>
    <source>
        <strain evidence="2">FACHB-251</strain>
    </source>
</reference>
<organism evidence="1 2">
    <name type="scientific">Anabaena sphaerica FACHB-251</name>
    <dbReference type="NCBI Taxonomy" id="2692883"/>
    <lineage>
        <taxon>Bacteria</taxon>
        <taxon>Bacillati</taxon>
        <taxon>Cyanobacteriota</taxon>
        <taxon>Cyanophyceae</taxon>
        <taxon>Nostocales</taxon>
        <taxon>Nostocaceae</taxon>
        <taxon>Anabaena</taxon>
    </lineage>
</organism>
<evidence type="ECO:0000313" key="2">
    <source>
        <dbReference type="Proteomes" id="UP000662185"/>
    </source>
</evidence>
<sequence>MPEQPKFEEKFLSQAAERRLSEELDEAEQIDVEVQTDIGKIIQGQLDGVSFAGQGLVIKEKIRIQEIKVQTDSIAVNPLSAILGQIQLDEPVNAIARVVMEEADINSALSSDMIRSLVHKFKLNVDGKSVRFEPQEMQVYLPAEDILEFKGKILLKEEGNSHILGYHAIAHPRTRIKPPMLESFRCTEGEGLRVELIAAAMQKVKEIINLPYLEWEDMVFSINEMQVQKGKLILILEAQVKQIPSAETLLSAYEDSHSSNLI</sequence>
<dbReference type="AlphaFoldDB" id="A0A926WHE3"/>
<evidence type="ECO:0000313" key="1">
    <source>
        <dbReference type="EMBL" id="MBD2293531.1"/>
    </source>
</evidence>
<dbReference type="RefSeq" id="WP_190559020.1">
    <property type="nucleotide sequence ID" value="NZ_JACJQU010000003.1"/>
</dbReference>
<keyword evidence="2" id="KW-1185">Reference proteome</keyword>
<dbReference type="EMBL" id="JACJQU010000003">
    <property type="protein sequence ID" value="MBD2293531.1"/>
    <property type="molecule type" value="Genomic_DNA"/>
</dbReference>
<protein>
    <submittedName>
        <fullName evidence="1">DUF2993 domain-containing protein</fullName>
    </submittedName>
</protein>
<dbReference type="Proteomes" id="UP000662185">
    <property type="component" value="Unassembled WGS sequence"/>
</dbReference>
<comment type="caution">
    <text evidence="1">The sequence shown here is derived from an EMBL/GenBank/DDBJ whole genome shotgun (WGS) entry which is preliminary data.</text>
</comment>
<proteinExistence type="predicted"/>
<dbReference type="InterPro" id="IPR021373">
    <property type="entry name" value="DUF2993"/>
</dbReference>
<name>A0A926WHE3_9NOST</name>